<keyword evidence="2" id="KW-1185">Reference proteome</keyword>
<evidence type="ECO:0008006" key="3">
    <source>
        <dbReference type="Google" id="ProtNLM"/>
    </source>
</evidence>
<comment type="caution">
    <text evidence="1">The sequence shown here is derived from an EMBL/GenBank/DDBJ whole genome shotgun (WGS) entry which is preliminary data.</text>
</comment>
<name>A0A4R1RNN1_9FLAO</name>
<dbReference type="InterPro" id="IPR052948">
    <property type="entry name" value="Low_temp-induced_all0457"/>
</dbReference>
<sequence length="173" mass="17857">MNTTKFSENRIDRVFHNVEQANAYYDDLIDLGYNNDNITVLMSKETKDKFYATNPHIEKTGDAALKGAGTGGLIGGAIGAVAGAVAAIGTSLLIPGLGLVIAGPLAAGFAGAGAGATGGAIIGALTNAGLSHDVATEYKDYIEKGKIIISVEPKNKSHHTTISSYGDVIYPIY</sequence>
<evidence type="ECO:0000313" key="2">
    <source>
        <dbReference type="Proteomes" id="UP000295455"/>
    </source>
</evidence>
<protein>
    <recommendedName>
        <fullName evidence="3">Heat induced stress protein YflT</fullName>
    </recommendedName>
</protein>
<dbReference type="AlphaFoldDB" id="A0A4R1RNN1"/>
<gene>
    <name evidence="1" type="ORF">EV196_102409</name>
</gene>
<dbReference type="EMBL" id="SLUP01000002">
    <property type="protein sequence ID" value="TCL67846.1"/>
    <property type="molecule type" value="Genomic_DNA"/>
</dbReference>
<dbReference type="PANTHER" id="PTHR36109">
    <property type="entry name" value="MEMBRANE PROTEIN-RELATED"/>
    <property type="match status" value="1"/>
</dbReference>
<accession>A0A4R1RNN1</accession>
<reference evidence="1 2" key="1">
    <citation type="submission" date="2019-03" db="EMBL/GenBank/DDBJ databases">
        <title>Genomic Encyclopedia of Type Strains, Phase IV (KMG-IV): sequencing the most valuable type-strain genomes for metagenomic binning, comparative biology and taxonomic classification.</title>
        <authorList>
            <person name="Goeker M."/>
        </authorList>
    </citation>
    <scope>NUCLEOTIDE SEQUENCE [LARGE SCALE GENOMIC DNA]</scope>
    <source>
        <strain evidence="1 2">DSM 18792</strain>
    </source>
</reference>
<dbReference type="Proteomes" id="UP000295455">
    <property type="component" value="Unassembled WGS sequence"/>
</dbReference>
<evidence type="ECO:0000313" key="1">
    <source>
        <dbReference type="EMBL" id="TCL67846.1"/>
    </source>
</evidence>
<proteinExistence type="predicted"/>
<organism evidence="1 2">
    <name type="scientific">Mariniflexile fucanivorans</name>
    <dbReference type="NCBI Taxonomy" id="264023"/>
    <lineage>
        <taxon>Bacteria</taxon>
        <taxon>Pseudomonadati</taxon>
        <taxon>Bacteroidota</taxon>
        <taxon>Flavobacteriia</taxon>
        <taxon>Flavobacteriales</taxon>
        <taxon>Flavobacteriaceae</taxon>
        <taxon>Mariniflexile</taxon>
    </lineage>
</organism>
<dbReference type="PANTHER" id="PTHR36109:SF2">
    <property type="entry name" value="MEMBRANE PROTEIN"/>
    <property type="match status" value="1"/>
</dbReference>